<accession>A0A072V450</accession>
<sequence>MWLQLLMRKVNQIHFLDDENGVMCRSADAINIAQYYFADFIPKEAKHSSHDLVVNAMPPSITNYDNEVLTARIRFDEFYTDALGQMINLQKSEIYYNRNVSTNVKNLVANNLGYATSVRFVIGWGRFVLFYSTGAKSRASLFIFSLDLEYLETEK</sequence>
<reference evidence="1 3" key="2">
    <citation type="journal article" date="2014" name="BMC Genomics">
        <title>An improved genome release (version Mt4.0) for the model legume Medicago truncatula.</title>
        <authorList>
            <person name="Tang H."/>
            <person name="Krishnakumar V."/>
            <person name="Bidwell S."/>
            <person name="Rosen B."/>
            <person name="Chan A."/>
            <person name="Zhou S."/>
            <person name="Gentzbittel L."/>
            <person name="Childs K.L."/>
            <person name="Yandell M."/>
            <person name="Gundlach H."/>
            <person name="Mayer K.F."/>
            <person name="Schwartz D.C."/>
            <person name="Town C.D."/>
        </authorList>
    </citation>
    <scope>GENOME REANNOTATION</scope>
    <source>
        <strain evidence="1">A17</strain>
        <strain evidence="2 3">cv. Jemalong A17</strain>
    </source>
</reference>
<dbReference type="Proteomes" id="UP000002051">
    <property type="component" value="Chromosome 2"/>
</dbReference>
<gene>
    <name evidence="1" type="ordered locus">MTR_2g022550</name>
</gene>
<dbReference type="EMBL" id="CM001218">
    <property type="protein sequence ID" value="KEH36794.1"/>
    <property type="molecule type" value="Genomic_DNA"/>
</dbReference>
<dbReference type="HOGENOM" id="CLU_1698122_0_0_1"/>
<proteinExistence type="predicted"/>
<dbReference type="AlphaFoldDB" id="A0A072V450"/>
<dbReference type="EnsemblPlants" id="KEH36794">
    <property type="protein sequence ID" value="KEH36794"/>
    <property type="gene ID" value="MTR_2g022550"/>
</dbReference>
<name>A0A072V450_MEDTR</name>
<evidence type="ECO:0000313" key="2">
    <source>
        <dbReference type="EnsemblPlants" id="KEH36794"/>
    </source>
</evidence>
<keyword evidence="3" id="KW-1185">Reference proteome</keyword>
<reference evidence="2" key="3">
    <citation type="submission" date="2015-04" db="UniProtKB">
        <authorList>
            <consortium name="EnsemblPlants"/>
        </authorList>
    </citation>
    <scope>IDENTIFICATION</scope>
    <source>
        <strain evidence="2">cv. Jemalong A17</strain>
    </source>
</reference>
<reference evidence="1 3" key="1">
    <citation type="journal article" date="2011" name="Nature">
        <title>The Medicago genome provides insight into the evolution of rhizobial symbioses.</title>
        <authorList>
            <person name="Young N.D."/>
            <person name="Debelle F."/>
            <person name="Oldroyd G.E."/>
            <person name="Geurts R."/>
            <person name="Cannon S.B."/>
            <person name="Udvardi M.K."/>
            <person name="Benedito V.A."/>
            <person name="Mayer K.F."/>
            <person name="Gouzy J."/>
            <person name="Schoof H."/>
            <person name="Van de Peer Y."/>
            <person name="Proost S."/>
            <person name="Cook D.R."/>
            <person name="Meyers B.C."/>
            <person name="Spannagl M."/>
            <person name="Cheung F."/>
            <person name="De Mita S."/>
            <person name="Krishnakumar V."/>
            <person name="Gundlach H."/>
            <person name="Zhou S."/>
            <person name="Mudge J."/>
            <person name="Bharti A.K."/>
            <person name="Murray J.D."/>
            <person name="Naoumkina M.A."/>
            <person name="Rosen B."/>
            <person name="Silverstein K.A."/>
            <person name="Tang H."/>
            <person name="Rombauts S."/>
            <person name="Zhao P.X."/>
            <person name="Zhou P."/>
            <person name="Barbe V."/>
            <person name="Bardou P."/>
            <person name="Bechner M."/>
            <person name="Bellec A."/>
            <person name="Berger A."/>
            <person name="Berges H."/>
            <person name="Bidwell S."/>
            <person name="Bisseling T."/>
            <person name="Choisne N."/>
            <person name="Couloux A."/>
            <person name="Denny R."/>
            <person name="Deshpande S."/>
            <person name="Dai X."/>
            <person name="Doyle J.J."/>
            <person name="Dudez A.M."/>
            <person name="Farmer A.D."/>
            <person name="Fouteau S."/>
            <person name="Franken C."/>
            <person name="Gibelin C."/>
            <person name="Gish J."/>
            <person name="Goldstein S."/>
            <person name="Gonzalez A.J."/>
            <person name="Green P.J."/>
            <person name="Hallab A."/>
            <person name="Hartog M."/>
            <person name="Hua A."/>
            <person name="Humphray S.J."/>
            <person name="Jeong D.H."/>
            <person name="Jing Y."/>
            <person name="Jocker A."/>
            <person name="Kenton S.M."/>
            <person name="Kim D.J."/>
            <person name="Klee K."/>
            <person name="Lai H."/>
            <person name="Lang C."/>
            <person name="Lin S."/>
            <person name="Macmil S.L."/>
            <person name="Magdelenat G."/>
            <person name="Matthews L."/>
            <person name="McCorrison J."/>
            <person name="Monaghan E.L."/>
            <person name="Mun J.H."/>
            <person name="Najar F.Z."/>
            <person name="Nicholson C."/>
            <person name="Noirot C."/>
            <person name="O'Bleness M."/>
            <person name="Paule C.R."/>
            <person name="Poulain J."/>
            <person name="Prion F."/>
            <person name="Qin B."/>
            <person name="Qu C."/>
            <person name="Retzel E.F."/>
            <person name="Riddle C."/>
            <person name="Sallet E."/>
            <person name="Samain S."/>
            <person name="Samson N."/>
            <person name="Sanders I."/>
            <person name="Saurat O."/>
            <person name="Scarpelli C."/>
            <person name="Schiex T."/>
            <person name="Segurens B."/>
            <person name="Severin A.J."/>
            <person name="Sherrier D.J."/>
            <person name="Shi R."/>
            <person name="Sims S."/>
            <person name="Singer S.R."/>
            <person name="Sinharoy S."/>
            <person name="Sterck L."/>
            <person name="Viollet A."/>
            <person name="Wang B.B."/>
            <person name="Wang K."/>
            <person name="Wang M."/>
            <person name="Wang X."/>
            <person name="Warfsmann J."/>
            <person name="Weissenbach J."/>
            <person name="White D.D."/>
            <person name="White J.D."/>
            <person name="Wiley G.B."/>
            <person name="Wincker P."/>
            <person name="Xing Y."/>
            <person name="Yang L."/>
            <person name="Yao Z."/>
            <person name="Ying F."/>
            <person name="Zhai J."/>
            <person name="Zhou L."/>
            <person name="Zuber A."/>
            <person name="Denarie J."/>
            <person name="Dixon R.A."/>
            <person name="May G.D."/>
            <person name="Schwartz D.C."/>
            <person name="Rogers J."/>
            <person name="Quetier F."/>
            <person name="Town C.D."/>
            <person name="Roe B.A."/>
        </authorList>
    </citation>
    <scope>NUCLEOTIDE SEQUENCE [LARGE SCALE GENOMIC DNA]</scope>
    <source>
        <strain evidence="1">A17</strain>
        <strain evidence="2 3">cv. Jemalong A17</strain>
    </source>
</reference>
<evidence type="ECO:0000313" key="1">
    <source>
        <dbReference type="EMBL" id="KEH36794.1"/>
    </source>
</evidence>
<protein>
    <submittedName>
        <fullName evidence="1 2">Uncharacterized protein</fullName>
    </submittedName>
</protein>
<evidence type="ECO:0000313" key="3">
    <source>
        <dbReference type="Proteomes" id="UP000002051"/>
    </source>
</evidence>
<organism evidence="1 3">
    <name type="scientific">Medicago truncatula</name>
    <name type="common">Barrel medic</name>
    <name type="synonym">Medicago tribuloides</name>
    <dbReference type="NCBI Taxonomy" id="3880"/>
    <lineage>
        <taxon>Eukaryota</taxon>
        <taxon>Viridiplantae</taxon>
        <taxon>Streptophyta</taxon>
        <taxon>Embryophyta</taxon>
        <taxon>Tracheophyta</taxon>
        <taxon>Spermatophyta</taxon>
        <taxon>Magnoliopsida</taxon>
        <taxon>eudicotyledons</taxon>
        <taxon>Gunneridae</taxon>
        <taxon>Pentapetalae</taxon>
        <taxon>rosids</taxon>
        <taxon>fabids</taxon>
        <taxon>Fabales</taxon>
        <taxon>Fabaceae</taxon>
        <taxon>Papilionoideae</taxon>
        <taxon>50 kb inversion clade</taxon>
        <taxon>NPAAA clade</taxon>
        <taxon>Hologalegina</taxon>
        <taxon>IRL clade</taxon>
        <taxon>Trifolieae</taxon>
        <taxon>Medicago</taxon>
    </lineage>
</organism>